<evidence type="ECO:0000259" key="3">
    <source>
        <dbReference type="PROSITE" id="PS50102"/>
    </source>
</evidence>
<dbReference type="EMBL" id="MUJZ01019774">
    <property type="protein sequence ID" value="OTF80141.1"/>
    <property type="molecule type" value="Genomic_DNA"/>
</dbReference>
<dbReference type="OrthoDB" id="439993at2759"/>
<organism evidence="4 5">
    <name type="scientific">Euroglyphus maynei</name>
    <name type="common">Mayne's house dust mite</name>
    <dbReference type="NCBI Taxonomy" id="6958"/>
    <lineage>
        <taxon>Eukaryota</taxon>
        <taxon>Metazoa</taxon>
        <taxon>Ecdysozoa</taxon>
        <taxon>Arthropoda</taxon>
        <taxon>Chelicerata</taxon>
        <taxon>Arachnida</taxon>
        <taxon>Acari</taxon>
        <taxon>Acariformes</taxon>
        <taxon>Sarcoptiformes</taxon>
        <taxon>Astigmata</taxon>
        <taxon>Psoroptidia</taxon>
        <taxon>Analgoidea</taxon>
        <taxon>Pyroglyphidae</taxon>
        <taxon>Pyroglyphinae</taxon>
        <taxon>Euroglyphus</taxon>
    </lineage>
</organism>
<evidence type="ECO:0000313" key="4">
    <source>
        <dbReference type="EMBL" id="OTF80141.1"/>
    </source>
</evidence>
<dbReference type="GO" id="GO:0003723">
    <property type="term" value="F:RNA binding"/>
    <property type="evidence" value="ECO:0007669"/>
    <property type="project" value="UniProtKB-UniRule"/>
</dbReference>
<accession>A0A1Y3BGT3</accession>
<sequence>MQRLIGMDGKKWNNIDNDDRGICPVPLKAFLSFNKIRELTHSLNVLLKAFDKDCYSDLDSFLIKHDLHYDPKTQSLRRIKPYNVSMGNLTNRTVYLEGFESSNAQVDFLVGIMEQLGPILSLRVHKRPYPIGFAFIEFQQEEHAQILCNWFNNNNNDKSLVETEYAEMVDKLVKIENDLKNIKHKDYQIRVLSKSEWNHYKNRYLRTRRRCRAKSLKNENEIRQRFELKSDLYPPCETDS</sequence>
<evidence type="ECO:0000313" key="5">
    <source>
        <dbReference type="Proteomes" id="UP000194236"/>
    </source>
</evidence>
<dbReference type="SUPFAM" id="SSF54928">
    <property type="entry name" value="RNA-binding domain, RBD"/>
    <property type="match status" value="1"/>
</dbReference>
<dbReference type="InterPro" id="IPR012677">
    <property type="entry name" value="Nucleotide-bd_a/b_plait_sf"/>
</dbReference>
<evidence type="ECO:0000256" key="2">
    <source>
        <dbReference type="PROSITE-ProRule" id="PRU00176"/>
    </source>
</evidence>
<dbReference type="Proteomes" id="UP000194236">
    <property type="component" value="Unassembled WGS sequence"/>
</dbReference>
<protein>
    <recommendedName>
        <fullName evidence="3">RRM domain-containing protein</fullName>
    </recommendedName>
</protein>
<name>A0A1Y3BGT3_EURMA</name>
<comment type="caution">
    <text evidence="4">The sequence shown here is derived from an EMBL/GenBank/DDBJ whole genome shotgun (WGS) entry which is preliminary data.</text>
</comment>
<dbReference type="InterPro" id="IPR035979">
    <property type="entry name" value="RBD_domain_sf"/>
</dbReference>
<dbReference type="AlphaFoldDB" id="A0A1Y3BGT3"/>
<proteinExistence type="predicted"/>
<feature type="domain" description="RRM" evidence="3">
    <location>
        <begin position="92"/>
        <end position="168"/>
    </location>
</feature>
<dbReference type="PROSITE" id="PS50102">
    <property type="entry name" value="RRM"/>
    <property type="match status" value="1"/>
</dbReference>
<reference evidence="4 5" key="1">
    <citation type="submission" date="2017-03" db="EMBL/GenBank/DDBJ databases">
        <title>Genome Survey of Euroglyphus maynei.</title>
        <authorList>
            <person name="Arlian L.G."/>
            <person name="Morgan M.S."/>
            <person name="Rider S.D."/>
        </authorList>
    </citation>
    <scope>NUCLEOTIDE SEQUENCE [LARGE SCALE GENOMIC DNA]</scope>
    <source>
        <strain evidence="4">Arlian Lab</strain>
        <tissue evidence="4">Whole body</tissue>
    </source>
</reference>
<keyword evidence="1 2" id="KW-0694">RNA-binding</keyword>
<evidence type="ECO:0000256" key="1">
    <source>
        <dbReference type="ARBA" id="ARBA00022884"/>
    </source>
</evidence>
<keyword evidence="5" id="KW-1185">Reference proteome</keyword>
<gene>
    <name evidence="4" type="ORF">BLA29_001959</name>
</gene>
<dbReference type="InterPro" id="IPR000504">
    <property type="entry name" value="RRM_dom"/>
</dbReference>
<dbReference type="Gene3D" id="3.30.70.330">
    <property type="match status" value="1"/>
</dbReference>